<evidence type="ECO:0000256" key="1">
    <source>
        <dbReference type="SAM" id="MobiDB-lite"/>
    </source>
</evidence>
<gene>
    <name evidence="2" type="ORF">FA13DRAFT_1633427</name>
</gene>
<reference evidence="2 3" key="1">
    <citation type="journal article" date="2019" name="Nat. Ecol. Evol.">
        <title>Megaphylogeny resolves global patterns of mushroom evolution.</title>
        <authorList>
            <person name="Varga T."/>
            <person name="Krizsan K."/>
            <person name="Foldi C."/>
            <person name="Dima B."/>
            <person name="Sanchez-Garcia M."/>
            <person name="Sanchez-Ramirez S."/>
            <person name="Szollosi G.J."/>
            <person name="Szarkandi J.G."/>
            <person name="Papp V."/>
            <person name="Albert L."/>
            <person name="Andreopoulos W."/>
            <person name="Angelini C."/>
            <person name="Antonin V."/>
            <person name="Barry K.W."/>
            <person name="Bougher N.L."/>
            <person name="Buchanan P."/>
            <person name="Buyck B."/>
            <person name="Bense V."/>
            <person name="Catcheside P."/>
            <person name="Chovatia M."/>
            <person name="Cooper J."/>
            <person name="Damon W."/>
            <person name="Desjardin D."/>
            <person name="Finy P."/>
            <person name="Geml J."/>
            <person name="Haridas S."/>
            <person name="Hughes K."/>
            <person name="Justo A."/>
            <person name="Karasinski D."/>
            <person name="Kautmanova I."/>
            <person name="Kiss B."/>
            <person name="Kocsube S."/>
            <person name="Kotiranta H."/>
            <person name="LaButti K.M."/>
            <person name="Lechner B.E."/>
            <person name="Liimatainen K."/>
            <person name="Lipzen A."/>
            <person name="Lukacs Z."/>
            <person name="Mihaltcheva S."/>
            <person name="Morgado L.N."/>
            <person name="Niskanen T."/>
            <person name="Noordeloos M.E."/>
            <person name="Ohm R.A."/>
            <person name="Ortiz-Santana B."/>
            <person name="Ovrebo C."/>
            <person name="Racz N."/>
            <person name="Riley R."/>
            <person name="Savchenko A."/>
            <person name="Shiryaev A."/>
            <person name="Soop K."/>
            <person name="Spirin V."/>
            <person name="Szebenyi C."/>
            <person name="Tomsovsky M."/>
            <person name="Tulloss R.E."/>
            <person name="Uehling J."/>
            <person name="Grigoriev I.V."/>
            <person name="Vagvolgyi C."/>
            <person name="Papp T."/>
            <person name="Martin F.M."/>
            <person name="Miettinen O."/>
            <person name="Hibbett D.S."/>
            <person name="Nagy L.G."/>
        </authorList>
    </citation>
    <scope>NUCLEOTIDE SEQUENCE [LARGE SCALE GENOMIC DNA]</scope>
    <source>
        <strain evidence="2 3">FP101781</strain>
    </source>
</reference>
<dbReference type="EMBL" id="QPFP01000034">
    <property type="protein sequence ID" value="TEB28122.1"/>
    <property type="molecule type" value="Genomic_DNA"/>
</dbReference>
<comment type="caution">
    <text evidence="2">The sequence shown here is derived from an EMBL/GenBank/DDBJ whole genome shotgun (WGS) entry which is preliminary data.</text>
</comment>
<dbReference type="AlphaFoldDB" id="A0A4Y7T3C9"/>
<dbReference type="Proteomes" id="UP000298030">
    <property type="component" value="Unassembled WGS sequence"/>
</dbReference>
<keyword evidence="3" id="KW-1185">Reference proteome</keyword>
<organism evidence="2 3">
    <name type="scientific">Coprinellus micaceus</name>
    <name type="common">Glistening ink-cap mushroom</name>
    <name type="synonym">Coprinus micaceus</name>
    <dbReference type="NCBI Taxonomy" id="71717"/>
    <lineage>
        <taxon>Eukaryota</taxon>
        <taxon>Fungi</taxon>
        <taxon>Dikarya</taxon>
        <taxon>Basidiomycota</taxon>
        <taxon>Agaricomycotina</taxon>
        <taxon>Agaricomycetes</taxon>
        <taxon>Agaricomycetidae</taxon>
        <taxon>Agaricales</taxon>
        <taxon>Agaricineae</taxon>
        <taxon>Psathyrellaceae</taxon>
        <taxon>Coprinellus</taxon>
    </lineage>
</organism>
<feature type="region of interest" description="Disordered" evidence="1">
    <location>
        <begin position="278"/>
        <end position="310"/>
    </location>
</feature>
<dbReference type="STRING" id="71717.A0A4Y7T3C9"/>
<proteinExistence type="predicted"/>
<feature type="compositionally biased region" description="Low complexity" evidence="1">
    <location>
        <begin position="284"/>
        <end position="300"/>
    </location>
</feature>
<protein>
    <submittedName>
        <fullName evidence="2">Uncharacterized protein</fullName>
    </submittedName>
</protein>
<sequence>MEFTPFTSGRFQFVDGQRFYSPNSIVDPPLLLNPLEEGLQNIFLPHRRGKDRVRYREYVHPRPWNPKYAWVPFVPVNPYQWFDNCSYMGRVLSKYPPIEHFADESGKHHGWAIPPENEWAKLETELYKTIRTLSAKYNIPCPLPFLPHAIGYQGMYAHKRSLMTRLDTAREWFFVFFGALSYLIAMLRLTPNHSGVGSEEWLPAILSAGVSPTFVDGIHNSLVHELNQDQVRRSGVIIDLLKPLKGQPDPNWFITMGVPVWYRWGSGEESQSLLKKWRPPEVLPSQQSSTAPPSSSSKAPVRSTDATTTAKKDPEWVEFFAARERAHQKVLKTESSQARQVRENRTREPATASAKVFEWFESEKDGVLWERVPVLAKARLDTLDGYGDGQKRYDPFFNEWDCCSEWGDDNYEDWSDDGYIHAPPIPASTATLVCTNKQRPSVPVSQIKGDLPTDIFLDLEAAPRDDLLHESDEALKNFLGFTHPVLGLESPASSPSEREKIFYLRIIGLDLNKWPIDHAYFSSGHFSAAQAFIKSLSSRQIPSPGTWDLREDCVRPVALTPRARNMGLVTLQEADKVDPHDSVKKYYIFTETTKHSWRLAVTSASAVFMICRRPAREDITDIGLLLSSHGIPFRAFFPESVVMKGPENAHIVSHSIPKRPFGHKFTGEDYDAYVHMRTLLLGQSHMQAAIKRGGIIWRLAVGTLGTSRASLPPSFWGATHRFELDGVQYVDSALTTMEMDLICGAYECVSADSKQRALKSWWPLARYYEKEECGENYGRWTERREDWYTKRLAAIESGCGVQPLNYTEWKSSQHGPTPIRTLHAYTERTSYQVFESHCLNSRDSEGPS</sequence>
<evidence type="ECO:0000313" key="3">
    <source>
        <dbReference type="Proteomes" id="UP000298030"/>
    </source>
</evidence>
<name>A0A4Y7T3C9_COPMI</name>
<evidence type="ECO:0000313" key="2">
    <source>
        <dbReference type="EMBL" id="TEB28122.1"/>
    </source>
</evidence>
<accession>A0A4Y7T3C9</accession>
<dbReference type="OrthoDB" id="3270336at2759"/>